<keyword evidence="2 4" id="KW-0819">tRNA processing</keyword>
<dbReference type="SUPFAM" id="SSF55120">
    <property type="entry name" value="Pseudouridine synthase"/>
    <property type="match status" value="1"/>
</dbReference>
<dbReference type="AlphaFoldDB" id="A0A4U8V1Q1"/>
<comment type="similarity">
    <text evidence="1 4">Belongs to the tRNA pseudouridine synthase TruA family.</text>
</comment>
<dbReference type="InterPro" id="IPR020097">
    <property type="entry name" value="PsdUridine_synth_TruA_a/b_dom"/>
</dbReference>
<reference evidence="6 7" key="2">
    <citation type="journal article" date="2019" name="G3 (Bethesda)">
        <title>Hybrid Assembly of the Genome of the Entomopathogenic Nematode Steinernema carpocapsae Identifies the X-Chromosome.</title>
        <authorList>
            <person name="Serra L."/>
            <person name="Macchietto M."/>
            <person name="Macias-Munoz A."/>
            <person name="McGill C.J."/>
            <person name="Rodriguez I.M."/>
            <person name="Rodriguez B."/>
            <person name="Murad R."/>
            <person name="Mortazavi A."/>
        </authorList>
    </citation>
    <scope>NUCLEOTIDE SEQUENCE [LARGE SCALE GENOMIC DNA]</scope>
    <source>
        <strain evidence="6 7">ALL</strain>
    </source>
</reference>
<dbReference type="GO" id="GO:0160147">
    <property type="term" value="F:tRNA pseudouridine(38-40) synthase activity"/>
    <property type="evidence" value="ECO:0007669"/>
    <property type="project" value="UniProtKB-EC"/>
</dbReference>
<evidence type="ECO:0000256" key="3">
    <source>
        <dbReference type="ARBA" id="ARBA00023235"/>
    </source>
</evidence>
<dbReference type="GO" id="GO:0031119">
    <property type="term" value="P:tRNA pseudouridine synthesis"/>
    <property type="evidence" value="ECO:0007669"/>
    <property type="project" value="TreeGrafter"/>
</dbReference>
<dbReference type="Pfam" id="PF01416">
    <property type="entry name" value="PseudoU_synth_1"/>
    <property type="match status" value="1"/>
</dbReference>
<dbReference type="PANTHER" id="PTHR11142:SF0">
    <property type="entry name" value="TRNA PSEUDOURIDINE SYNTHASE-LIKE 1"/>
    <property type="match status" value="1"/>
</dbReference>
<keyword evidence="3 4" id="KW-0413">Isomerase</keyword>
<evidence type="ECO:0000256" key="1">
    <source>
        <dbReference type="ARBA" id="ARBA00009375"/>
    </source>
</evidence>
<evidence type="ECO:0000313" key="6">
    <source>
        <dbReference type="EMBL" id="TMS38427.1"/>
    </source>
</evidence>
<dbReference type="InterPro" id="IPR020103">
    <property type="entry name" value="PsdUridine_synth_cat_dom_sf"/>
</dbReference>
<dbReference type="PANTHER" id="PTHR11142">
    <property type="entry name" value="PSEUDOURIDYLATE SYNTHASE"/>
    <property type="match status" value="1"/>
</dbReference>
<accession>A0A4U8V1Q1</accession>
<name>A0A4U8V1Q1_STECR</name>
<feature type="domain" description="Pseudouridine synthase I TruA alpha/beta" evidence="5">
    <location>
        <begin position="173"/>
        <end position="295"/>
    </location>
</feature>
<dbReference type="EC" id="5.4.99.12" evidence="4"/>
<dbReference type="GO" id="GO:0003723">
    <property type="term" value="F:RNA binding"/>
    <property type="evidence" value="ECO:0007669"/>
    <property type="project" value="InterPro"/>
</dbReference>
<sequence>MPLAPVRRYLLWMRYDGSRFPEMAKGGSKFGVLDLTDAALSTTFPEFNIGPSSRTDAGVHALRSAVLVNVPEASMLKNDLCMVDIRQKYLNKWNAIIKEANDGMELLDIHPVSRGFCARKSIAYRRYVYRLAVVRSTDLWERLREKPSPICFSERNYCWRLPPGFDHRNAQQACNLFHGTHNMASFFKHSKRERRKDIETPTTTRTIFMVSVDQGGPYSIDNDIYDYYNVTIVSPAYLREQIRRMMALIVGSGYGNVPNDMIPWLLNNPHPHNFFERGLHIAPPQGLFLADVVYDRRMFENPVPSYVQGWDLASFDEVDSDYN</sequence>
<dbReference type="Gene3D" id="3.30.70.580">
    <property type="entry name" value="Pseudouridine synthase I, catalytic domain, N-terminal subdomain"/>
    <property type="match status" value="1"/>
</dbReference>
<evidence type="ECO:0000256" key="2">
    <source>
        <dbReference type="ARBA" id="ARBA00022694"/>
    </source>
</evidence>
<dbReference type="EMBL" id="CM016762">
    <property type="protein sequence ID" value="TMS38427.1"/>
    <property type="molecule type" value="Genomic_DNA"/>
</dbReference>
<comment type="caution">
    <text evidence="6">The sequence shown here is derived from an EMBL/GenBank/DDBJ whole genome shotgun (WGS) entry which is preliminary data.</text>
</comment>
<organism evidence="6 7">
    <name type="scientific">Steinernema carpocapsae</name>
    <name type="common">Entomopathogenic nematode</name>
    <dbReference type="NCBI Taxonomy" id="34508"/>
    <lineage>
        <taxon>Eukaryota</taxon>
        <taxon>Metazoa</taxon>
        <taxon>Ecdysozoa</taxon>
        <taxon>Nematoda</taxon>
        <taxon>Chromadorea</taxon>
        <taxon>Rhabditida</taxon>
        <taxon>Tylenchina</taxon>
        <taxon>Panagrolaimomorpha</taxon>
        <taxon>Strongyloidoidea</taxon>
        <taxon>Steinernematidae</taxon>
        <taxon>Steinernema</taxon>
    </lineage>
</organism>
<dbReference type="Gene3D" id="3.30.70.660">
    <property type="entry name" value="Pseudouridine synthase I, catalytic domain, C-terminal subdomain"/>
    <property type="match status" value="1"/>
</dbReference>
<evidence type="ECO:0000256" key="4">
    <source>
        <dbReference type="RuleBase" id="RU003792"/>
    </source>
</evidence>
<dbReference type="Proteomes" id="UP000298663">
    <property type="component" value="Chromosome X"/>
</dbReference>
<dbReference type="EMBL" id="AZBU02000001">
    <property type="protein sequence ID" value="TMS38427.1"/>
    <property type="molecule type" value="Genomic_DNA"/>
</dbReference>
<dbReference type="InterPro" id="IPR001406">
    <property type="entry name" value="PsdUridine_synth_TruA"/>
</dbReference>
<protein>
    <recommendedName>
        <fullName evidence="4">tRNA pseudouridine synthase</fullName>
        <ecNumber evidence="4">5.4.99.12</ecNumber>
    </recommendedName>
</protein>
<dbReference type="InterPro" id="IPR020094">
    <property type="entry name" value="TruA/RsuA/RluB/E/F_N"/>
</dbReference>
<reference evidence="6 7" key="1">
    <citation type="journal article" date="2015" name="Genome Biol.">
        <title>Comparative genomics of Steinernema reveals deeply conserved gene regulatory networks.</title>
        <authorList>
            <person name="Dillman A.R."/>
            <person name="Macchietto M."/>
            <person name="Porter C.F."/>
            <person name="Rogers A."/>
            <person name="Williams B."/>
            <person name="Antoshechkin I."/>
            <person name="Lee M.M."/>
            <person name="Goodwin Z."/>
            <person name="Lu X."/>
            <person name="Lewis E.E."/>
            <person name="Goodrich-Blair H."/>
            <person name="Stock S.P."/>
            <person name="Adams B.J."/>
            <person name="Sternberg P.W."/>
            <person name="Mortazavi A."/>
        </authorList>
    </citation>
    <scope>NUCLEOTIDE SEQUENCE [LARGE SCALE GENOMIC DNA]</scope>
    <source>
        <strain evidence="6 7">ALL</strain>
    </source>
</reference>
<keyword evidence="7" id="KW-1185">Reference proteome</keyword>
<dbReference type="InterPro" id="IPR020095">
    <property type="entry name" value="PsdUridine_synth_TruA_C"/>
</dbReference>
<evidence type="ECO:0000259" key="5">
    <source>
        <dbReference type="Pfam" id="PF01416"/>
    </source>
</evidence>
<proteinExistence type="inferred from homology"/>
<evidence type="ECO:0000313" key="7">
    <source>
        <dbReference type="Proteomes" id="UP000298663"/>
    </source>
</evidence>
<comment type="catalytic activity">
    <reaction evidence="4">
        <text>uridine(38/39/40) in tRNA = pseudouridine(38/39/40) in tRNA</text>
        <dbReference type="Rhea" id="RHEA:22376"/>
        <dbReference type="Rhea" id="RHEA-COMP:10085"/>
        <dbReference type="Rhea" id="RHEA-COMP:10087"/>
        <dbReference type="ChEBI" id="CHEBI:65314"/>
        <dbReference type="ChEBI" id="CHEBI:65315"/>
        <dbReference type="EC" id="5.4.99.12"/>
    </reaction>
</comment>
<dbReference type="OrthoDB" id="271910at2759"/>
<dbReference type="STRING" id="34508.A0A4U8V1Q1"/>
<gene>
    <name evidence="6" type="ORF">L596_005156</name>
</gene>